<feature type="transmembrane region" description="Helical" evidence="8">
    <location>
        <begin position="399"/>
        <end position="419"/>
    </location>
</feature>
<dbReference type="Pfam" id="PF01490">
    <property type="entry name" value="Aa_trans"/>
    <property type="match status" value="1"/>
</dbReference>
<feature type="transmembrane region" description="Helical" evidence="8">
    <location>
        <begin position="226"/>
        <end position="247"/>
    </location>
</feature>
<feature type="transmembrane region" description="Helical" evidence="8">
    <location>
        <begin position="106"/>
        <end position="128"/>
    </location>
</feature>
<keyword evidence="3 8" id="KW-0812">Transmembrane</keyword>
<name>A0A8T2TBA8_CERRI</name>
<dbReference type="GO" id="GO:0016020">
    <property type="term" value="C:membrane"/>
    <property type="evidence" value="ECO:0007669"/>
    <property type="project" value="UniProtKB-SubCell"/>
</dbReference>
<evidence type="ECO:0000259" key="9">
    <source>
        <dbReference type="Pfam" id="PF01490"/>
    </source>
</evidence>
<keyword evidence="4" id="KW-0029">Amino-acid transport</keyword>
<keyword evidence="6 8" id="KW-0472">Membrane</keyword>
<feature type="transmembrane region" description="Helical" evidence="8">
    <location>
        <begin position="458"/>
        <end position="478"/>
    </location>
</feature>
<protein>
    <recommendedName>
        <fullName evidence="9">Amino acid transporter transmembrane domain-containing protein</fullName>
    </recommendedName>
</protein>
<dbReference type="OrthoDB" id="40134at2759"/>
<dbReference type="OMA" id="GFTICTF"/>
<organism evidence="10 11">
    <name type="scientific">Ceratopteris richardii</name>
    <name type="common">Triangle waterfern</name>
    <dbReference type="NCBI Taxonomy" id="49495"/>
    <lineage>
        <taxon>Eukaryota</taxon>
        <taxon>Viridiplantae</taxon>
        <taxon>Streptophyta</taxon>
        <taxon>Embryophyta</taxon>
        <taxon>Tracheophyta</taxon>
        <taxon>Polypodiopsida</taxon>
        <taxon>Polypodiidae</taxon>
        <taxon>Polypodiales</taxon>
        <taxon>Pteridineae</taxon>
        <taxon>Pteridaceae</taxon>
        <taxon>Parkerioideae</taxon>
        <taxon>Ceratopteris</taxon>
    </lineage>
</organism>
<evidence type="ECO:0000256" key="5">
    <source>
        <dbReference type="ARBA" id="ARBA00022989"/>
    </source>
</evidence>
<feature type="transmembrane region" description="Helical" evidence="8">
    <location>
        <begin position="425"/>
        <end position="446"/>
    </location>
</feature>
<evidence type="ECO:0000256" key="1">
    <source>
        <dbReference type="ARBA" id="ARBA00004370"/>
    </source>
</evidence>
<evidence type="ECO:0000313" key="10">
    <source>
        <dbReference type="EMBL" id="KAH7416199.1"/>
    </source>
</evidence>
<dbReference type="PANTHER" id="PTHR48017">
    <property type="entry name" value="OS05G0424000 PROTEIN-RELATED"/>
    <property type="match status" value="1"/>
</dbReference>
<reference evidence="10" key="1">
    <citation type="submission" date="2021-08" db="EMBL/GenBank/DDBJ databases">
        <title>WGS assembly of Ceratopteris richardii.</title>
        <authorList>
            <person name="Marchant D.B."/>
            <person name="Chen G."/>
            <person name="Jenkins J."/>
            <person name="Shu S."/>
            <person name="Leebens-Mack J."/>
            <person name="Grimwood J."/>
            <person name="Schmutz J."/>
            <person name="Soltis P."/>
            <person name="Soltis D."/>
            <person name="Chen Z.-H."/>
        </authorList>
    </citation>
    <scope>NUCLEOTIDE SEQUENCE</scope>
    <source>
        <strain evidence="10">Whitten #5841</strain>
        <tissue evidence="10">Leaf</tissue>
    </source>
</reference>
<comment type="subcellular location">
    <subcellularLocation>
        <location evidence="1">Membrane</location>
    </subcellularLocation>
</comment>
<keyword evidence="5 8" id="KW-1133">Transmembrane helix</keyword>
<evidence type="ECO:0000256" key="2">
    <source>
        <dbReference type="ARBA" id="ARBA00022448"/>
    </source>
</evidence>
<dbReference type="GO" id="GO:0006865">
    <property type="term" value="P:amino acid transport"/>
    <property type="evidence" value="ECO:0007669"/>
    <property type="project" value="UniProtKB-KW"/>
</dbReference>
<feature type="transmembrane region" description="Helical" evidence="8">
    <location>
        <begin position="197"/>
        <end position="214"/>
    </location>
</feature>
<evidence type="ECO:0000256" key="7">
    <source>
        <dbReference type="SAM" id="MobiDB-lite"/>
    </source>
</evidence>
<dbReference type="EMBL" id="CM035419">
    <property type="protein sequence ID" value="KAH7416199.1"/>
    <property type="molecule type" value="Genomic_DNA"/>
</dbReference>
<accession>A0A8T2TBA8</accession>
<dbReference type="AlphaFoldDB" id="A0A8T2TBA8"/>
<keyword evidence="2" id="KW-0813">Transport</keyword>
<evidence type="ECO:0000256" key="4">
    <source>
        <dbReference type="ARBA" id="ARBA00022970"/>
    </source>
</evidence>
<evidence type="ECO:0000256" key="3">
    <source>
        <dbReference type="ARBA" id="ARBA00022692"/>
    </source>
</evidence>
<dbReference type="InterPro" id="IPR013057">
    <property type="entry name" value="AA_transpt_TM"/>
</dbReference>
<sequence>MPRPESVVMDEGGMKMDMPSKGSSSKKAVHDSASLEMGIAGEDCAISTPLPNAATRNQMADTACVKPSHIVSKGTWIHAAYHLTSATAGPPLLSLPYAMAALGWEVAIPSVLAGALLSFYACFCLSCAMEHMEIQGKRSFRFSDLSQHVVGSSLTRFVVTPLQLSVCFMVVIGGILLGGQTMKEMYYVFKEDGALQLYEFIVLFGMMVLLLSQIPSMHSLRHFNMVSIMLCFGYSSCAFAGSLIAGFSEDPPPRDYRIFGTQMTKTFGIFTAICVIVTSYSNPLVVEIQASLAAPARQKMVRGLTVCYGVALATFVPVAVAGYWAFGNIVQGVILLNFFEPGKFLLVPRWLFVLANVFACTQLVIYTVLHLHPTFERLEVMTTDSKLGKFCPRNVVARLFARAFFVVVSTLLAAMLPFFVEFSAFMGAVGYTPICLLLPILFYNIIFKPSARTITFWINYLLISGSLIVMILGTISSLRNIINQATTYRLFANV</sequence>
<dbReference type="Proteomes" id="UP000825935">
    <property type="component" value="Chromosome 14"/>
</dbReference>
<feature type="transmembrane region" description="Helical" evidence="8">
    <location>
        <begin position="149"/>
        <end position="177"/>
    </location>
</feature>
<evidence type="ECO:0000256" key="8">
    <source>
        <dbReference type="SAM" id="Phobius"/>
    </source>
</evidence>
<feature type="region of interest" description="Disordered" evidence="7">
    <location>
        <begin position="1"/>
        <end position="26"/>
    </location>
</feature>
<feature type="transmembrane region" description="Helical" evidence="8">
    <location>
        <begin position="267"/>
        <end position="285"/>
    </location>
</feature>
<evidence type="ECO:0000256" key="6">
    <source>
        <dbReference type="ARBA" id="ARBA00023136"/>
    </source>
</evidence>
<gene>
    <name evidence="10" type="ORF">KP509_14G080300</name>
</gene>
<comment type="caution">
    <text evidence="10">The sequence shown here is derived from an EMBL/GenBank/DDBJ whole genome shotgun (WGS) entry which is preliminary data.</text>
</comment>
<proteinExistence type="predicted"/>
<evidence type="ECO:0000313" key="11">
    <source>
        <dbReference type="Proteomes" id="UP000825935"/>
    </source>
</evidence>
<feature type="domain" description="Amino acid transporter transmembrane" evidence="9">
    <location>
        <begin position="73"/>
        <end position="476"/>
    </location>
</feature>
<keyword evidence="11" id="KW-1185">Reference proteome</keyword>
<feature type="transmembrane region" description="Helical" evidence="8">
    <location>
        <begin position="346"/>
        <end position="369"/>
    </location>
</feature>
<feature type="transmembrane region" description="Helical" evidence="8">
    <location>
        <begin position="306"/>
        <end position="326"/>
    </location>
</feature>